<comment type="catalytic activity">
    <reaction evidence="5">
        <text>O-phospho-L-tyrosyl-[protein] + H2O = L-tyrosyl-[protein] + phosphate</text>
        <dbReference type="Rhea" id="RHEA:10684"/>
        <dbReference type="Rhea" id="RHEA-COMP:10136"/>
        <dbReference type="Rhea" id="RHEA-COMP:20101"/>
        <dbReference type="ChEBI" id="CHEBI:15377"/>
        <dbReference type="ChEBI" id="CHEBI:43474"/>
        <dbReference type="ChEBI" id="CHEBI:46858"/>
        <dbReference type="ChEBI" id="CHEBI:61978"/>
        <dbReference type="EC" id="3.1.3.48"/>
    </reaction>
</comment>
<evidence type="ECO:0000313" key="6">
    <source>
        <dbReference type="EMBL" id="HJC64329.1"/>
    </source>
</evidence>
<proteinExistence type="inferred from homology"/>
<gene>
    <name evidence="6" type="ORF">H9753_12055</name>
</gene>
<protein>
    <recommendedName>
        <fullName evidence="2">protein-tyrosine-phosphatase</fullName>
        <ecNumber evidence="2">3.1.3.48</ecNumber>
    </recommendedName>
</protein>
<dbReference type="PANTHER" id="PTHR39181:SF1">
    <property type="entry name" value="TYROSINE-PROTEIN PHOSPHATASE YWQE"/>
    <property type="match status" value="1"/>
</dbReference>
<dbReference type="GO" id="GO:0030145">
    <property type="term" value="F:manganese ion binding"/>
    <property type="evidence" value="ECO:0007669"/>
    <property type="project" value="InterPro"/>
</dbReference>
<evidence type="ECO:0000256" key="1">
    <source>
        <dbReference type="ARBA" id="ARBA00005750"/>
    </source>
</evidence>
<dbReference type="Pfam" id="PF19567">
    <property type="entry name" value="CpsB_CapC"/>
    <property type="match status" value="1"/>
</dbReference>
<dbReference type="SUPFAM" id="SSF51556">
    <property type="entry name" value="Metallo-dependent hydrolases"/>
    <property type="match status" value="1"/>
</dbReference>
<organism evidence="6 7">
    <name type="scientific">Candidatus Blautia merdavium</name>
    <dbReference type="NCBI Taxonomy" id="2838494"/>
    <lineage>
        <taxon>Bacteria</taxon>
        <taxon>Bacillati</taxon>
        <taxon>Bacillota</taxon>
        <taxon>Clostridia</taxon>
        <taxon>Lachnospirales</taxon>
        <taxon>Lachnospiraceae</taxon>
        <taxon>Blautia</taxon>
    </lineage>
</organism>
<comment type="similarity">
    <text evidence="1">Belongs to the metallo-dependent hydrolases superfamily. CpsB/CapC family.</text>
</comment>
<evidence type="ECO:0000256" key="3">
    <source>
        <dbReference type="ARBA" id="ARBA00022801"/>
    </source>
</evidence>
<dbReference type="InterPro" id="IPR032466">
    <property type="entry name" value="Metal_Hydrolase"/>
</dbReference>
<feature type="non-terminal residue" evidence="6">
    <location>
        <position position="158"/>
    </location>
</feature>
<dbReference type="GO" id="GO:0004725">
    <property type="term" value="F:protein tyrosine phosphatase activity"/>
    <property type="evidence" value="ECO:0007669"/>
    <property type="project" value="UniProtKB-EC"/>
</dbReference>
<dbReference type="AlphaFoldDB" id="A0A9D2TC13"/>
<reference evidence="6" key="2">
    <citation type="submission" date="2021-04" db="EMBL/GenBank/DDBJ databases">
        <authorList>
            <person name="Gilroy R."/>
        </authorList>
    </citation>
    <scope>NUCLEOTIDE SEQUENCE</scope>
    <source>
        <strain evidence="6">ChiBcec2-3848</strain>
    </source>
</reference>
<accession>A0A9D2TC13</accession>
<reference evidence="6" key="1">
    <citation type="journal article" date="2021" name="PeerJ">
        <title>Extensive microbial diversity within the chicken gut microbiome revealed by metagenomics and culture.</title>
        <authorList>
            <person name="Gilroy R."/>
            <person name="Ravi A."/>
            <person name="Getino M."/>
            <person name="Pursley I."/>
            <person name="Horton D.L."/>
            <person name="Alikhan N.F."/>
            <person name="Baker D."/>
            <person name="Gharbi K."/>
            <person name="Hall N."/>
            <person name="Watson M."/>
            <person name="Adriaenssens E.M."/>
            <person name="Foster-Nyarko E."/>
            <person name="Jarju S."/>
            <person name="Secka A."/>
            <person name="Antonio M."/>
            <person name="Oren A."/>
            <person name="Chaudhuri R.R."/>
            <person name="La Ragione R."/>
            <person name="Hildebrand F."/>
            <person name="Pallen M.J."/>
        </authorList>
    </citation>
    <scope>NUCLEOTIDE SEQUENCE</scope>
    <source>
        <strain evidence="6">ChiBcec2-3848</strain>
    </source>
</reference>
<dbReference type="Gene3D" id="3.20.20.140">
    <property type="entry name" value="Metal-dependent hydrolases"/>
    <property type="match status" value="1"/>
</dbReference>
<evidence type="ECO:0000256" key="2">
    <source>
        <dbReference type="ARBA" id="ARBA00013064"/>
    </source>
</evidence>
<sequence>MKIIDTHCHFIPYVDDGADSLQESIEIIRESARQGVEAMIATPHYRKGMFEASAEKIRKQFAHVCRIVREKGINVRLYLGCEYYANEEMAEELLSGRHFTMANSSYVLVEFGKQVEKEYAERKIKELVSYGYRPITAHIERYQNLVGDMDFVREMVES</sequence>
<dbReference type="EMBL" id="DWVZ01000158">
    <property type="protein sequence ID" value="HJC64329.1"/>
    <property type="molecule type" value="Genomic_DNA"/>
</dbReference>
<keyword evidence="4" id="KW-0904">Protein phosphatase</keyword>
<dbReference type="EC" id="3.1.3.48" evidence="2"/>
<name>A0A9D2TC13_9FIRM</name>
<evidence type="ECO:0000313" key="7">
    <source>
        <dbReference type="Proteomes" id="UP000823886"/>
    </source>
</evidence>
<dbReference type="InterPro" id="IPR016667">
    <property type="entry name" value="Caps_polysacc_synth_CpsB/CapC"/>
</dbReference>
<keyword evidence="3" id="KW-0378">Hydrolase</keyword>
<evidence type="ECO:0000256" key="4">
    <source>
        <dbReference type="ARBA" id="ARBA00022912"/>
    </source>
</evidence>
<dbReference type="PANTHER" id="PTHR39181">
    <property type="entry name" value="TYROSINE-PROTEIN PHOSPHATASE YWQE"/>
    <property type="match status" value="1"/>
</dbReference>
<evidence type="ECO:0000256" key="5">
    <source>
        <dbReference type="ARBA" id="ARBA00051722"/>
    </source>
</evidence>
<comment type="caution">
    <text evidence="6">The sequence shown here is derived from an EMBL/GenBank/DDBJ whole genome shotgun (WGS) entry which is preliminary data.</text>
</comment>
<dbReference type="Proteomes" id="UP000823886">
    <property type="component" value="Unassembled WGS sequence"/>
</dbReference>